<evidence type="ECO:0000256" key="5">
    <source>
        <dbReference type="SAM" id="Phobius"/>
    </source>
</evidence>
<keyword evidence="5" id="KW-0472">Membrane</keyword>
<evidence type="ECO:0000313" key="8">
    <source>
        <dbReference type="Proteomes" id="UP001359485"/>
    </source>
</evidence>
<dbReference type="CDD" id="cd00707">
    <property type="entry name" value="Pancreat_lipase_like"/>
    <property type="match status" value="1"/>
</dbReference>
<name>A0ABR1ARI7_POLSC</name>
<keyword evidence="5" id="KW-0812">Transmembrane</keyword>
<proteinExistence type="inferred from homology"/>
<protein>
    <recommendedName>
        <fullName evidence="6">Lipase domain-containing protein</fullName>
    </recommendedName>
</protein>
<evidence type="ECO:0000313" key="7">
    <source>
        <dbReference type="EMBL" id="KAK6626554.1"/>
    </source>
</evidence>
<reference evidence="7 8" key="1">
    <citation type="submission" date="2023-09" db="EMBL/GenBank/DDBJ databases">
        <title>Genomes of two closely related lineages of the louse Polyplax serrata with different host specificities.</title>
        <authorList>
            <person name="Martinu J."/>
            <person name="Tarabai H."/>
            <person name="Stefka J."/>
            <person name="Hypsa V."/>
        </authorList>
    </citation>
    <scope>NUCLEOTIDE SEQUENCE [LARGE SCALE GENOMIC DNA]</scope>
    <source>
        <strain evidence="7">98ZLc_SE</strain>
    </source>
</reference>
<dbReference type="EMBL" id="JAWJWF010000045">
    <property type="protein sequence ID" value="KAK6626554.1"/>
    <property type="molecule type" value="Genomic_DNA"/>
</dbReference>
<comment type="caution">
    <text evidence="7">The sequence shown here is derived from an EMBL/GenBank/DDBJ whole genome shotgun (WGS) entry which is preliminary data.</text>
</comment>
<evidence type="ECO:0000256" key="3">
    <source>
        <dbReference type="ARBA" id="ARBA00022525"/>
    </source>
</evidence>
<dbReference type="Pfam" id="PF00151">
    <property type="entry name" value="Lipase"/>
    <property type="match status" value="1"/>
</dbReference>
<dbReference type="PANTHER" id="PTHR11610">
    <property type="entry name" value="LIPASE"/>
    <property type="match status" value="1"/>
</dbReference>
<dbReference type="PANTHER" id="PTHR11610:SF169">
    <property type="entry name" value="GH15759P-RELATED"/>
    <property type="match status" value="1"/>
</dbReference>
<keyword evidence="3" id="KW-0964">Secreted</keyword>
<evidence type="ECO:0000259" key="6">
    <source>
        <dbReference type="Pfam" id="PF00151"/>
    </source>
</evidence>
<dbReference type="PRINTS" id="PR00821">
    <property type="entry name" value="TAGLIPASE"/>
</dbReference>
<evidence type="ECO:0000256" key="4">
    <source>
        <dbReference type="RuleBase" id="RU004262"/>
    </source>
</evidence>
<feature type="transmembrane region" description="Helical" evidence="5">
    <location>
        <begin position="6"/>
        <end position="29"/>
    </location>
</feature>
<dbReference type="InterPro" id="IPR000734">
    <property type="entry name" value="TAG_lipase"/>
</dbReference>
<comment type="subcellular location">
    <subcellularLocation>
        <location evidence="1">Secreted</location>
    </subcellularLocation>
</comment>
<gene>
    <name evidence="7" type="ORF">RUM44_009027</name>
</gene>
<organism evidence="7 8">
    <name type="scientific">Polyplax serrata</name>
    <name type="common">Common mouse louse</name>
    <dbReference type="NCBI Taxonomy" id="468196"/>
    <lineage>
        <taxon>Eukaryota</taxon>
        <taxon>Metazoa</taxon>
        <taxon>Ecdysozoa</taxon>
        <taxon>Arthropoda</taxon>
        <taxon>Hexapoda</taxon>
        <taxon>Insecta</taxon>
        <taxon>Pterygota</taxon>
        <taxon>Neoptera</taxon>
        <taxon>Paraneoptera</taxon>
        <taxon>Psocodea</taxon>
        <taxon>Troctomorpha</taxon>
        <taxon>Phthiraptera</taxon>
        <taxon>Anoplura</taxon>
        <taxon>Polyplacidae</taxon>
        <taxon>Polyplax</taxon>
    </lineage>
</organism>
<evidence type="ECO:0000256" key="1">
    <source>
        <dbReference type="ARBA" id="ARBA00004613"/>
    </source>
</evidence>
<dbReference type="Gene3D" id="3.40.50.1820">
    <property type="entry name" value="alpha/beta hydrolase"/>
    <property type="match status" value="1"/>
</dbReference>
<dbReference type="InterPro" id="IPR033906">
    <property type="entry name" value="Lipase_N"/>
</dbReference>
<dbReference type="SUPFAM" id="SSF53474">
    <property type="entry name" value="alpha/beta-Hydrolases"/>
    <property type="match status" value="1"/>
</dbReference>
<dbReference type="InterPro" id="IPR013818">
    <property type="entry name" value="Lipase"/>
</dbReference>
<keyword evidence="5" id="KW-1133">Transmembrane helix</keyword>
<comment type="similarity">
    <text evidence="2 4">Belongs to the AB hydrolase superfamily. Lipase family.</text>
</comment>
<dbReference type="Proteomes" id="UP001359485">
    <property type="component" value="Unassembled WGS sequence"/>
</dbReference>
<dbReference type="InterPro" id="IPR029058">
    <property type="entry name" value="AB_hydrolase_fold"/>
</dbReference>
<feature type="domain" description="Lipase" evidence="6">
    <location>
        <begin position="44"/>
        <end position="332"/>
    </location>
</feature>
<accession>A0ABR1ARI7</accession>
<evidence type="ECO:0000256" key="2">
    <source>
        <dbReference type="ARBA" id="ARBA00010701"/>
    </source>
</evidence>
<sequence>MGLLALFGFEVVSICSTFSIFIGGNIYSYRYLPKGDCRMCCPIQKDLDITFNLFTTKNPTLPQQLVIDDVWSIRNSHFDPSKPTVFYIHGFTERAMGLSARTVKNAYLEKGNVNMIIVDWGSLCSFPYYAAAVKNTRVVGKYLARFLTFLHNSQIIPISTVHVIGFSLGAEVAGFTGKALGKNVLPRITGLDPAFPLYIFQGDVGHLAKTDAKFVDVIHTDGGVFGFPNPIGHVDFYPNGGIALQPGCRLSQLTKRGHPEEVVACSHNRAWAYYAESVNNEFAFPAYSCGSYDNFMKRECNETTLEPAYMGYLADASRHGKHYLETNDRPPFGVSYFNK</sequence>
<keyword evidence="8" id="KW-1185">Reference proteome</keyword>